<organism evidence="5 6">
    <name type="scientific">Equus caballus</name>
    <name type="common">Horse</name>
    <dbReference type="NCBI Taxonomy" id="9796"/>
    <lineage>
        <taxon>Eukaryota</taxon>
        <taxon>Metazoa</taxon>
        <taxon>Chordata</taxon>
        <taxon>Craniata</taxon>
        <taxon>Vertebrata</taxon>
        <taxon>Euteleostomi</taxon>
        <taxon>Mammalia</taxon>
        <taxon>Eutheria</taxon>
        <taxon>Laurasiatheria</taxon>
        <taxon>Perissodactyla</taxon>
        <taxon>Equidae</taxon>
        <taxon>Equus</taxon>
    </lineage>
</organism>
<dbReference type="GO" id="GO:0005783">
    <property type="term" value="C:endoplasmic reticulum"/>
    <property type="evidence" value="ECO:0007669"/>
    <property type="project" value="Ensembl"/>
</dbReference>
<evidence type="ECO:0000256" key="4">
    <source>
        <dbReference type="SAM" id="MobiDB-lite"/>
    </source>
</evidence>
<comment type="subunit">
    <text evidence="3">Interacts with DERL1 and AMFR.</text>
</comment>
<accession>A0A9L0S7D9</accession>
<feature type="compositionally biased region" description="Basic and acidic residues" evidence="4">
    <location>
        <begin position="71"/>
        <end position="85"/>
    </location>
</feature>
<evidence type="ECO:0000256" key="3">
    <source>
        <dbReference type="ARBA" id="ARBA00011708"/>
    </source>
</evidence>
<name>A0A9L0S7D9_HORSE</name>
<protein>
    <submittedName>
        <fullName evidence="5">Chromosome 18 open reading frame 32</fullName>
    </submittedName>
</protein>
<dbReference type="Proteomes" id="UP000002281">
    <property type="component" value="Chromosome 8"/>
</dbReference>
<evidence type="ECO:0000256" key="1">
    <source>
        <dbReference type="ARBA" id="ARBA00002516"/>
    </source>
</evidence>
<gene>
    <name evidence="5" type="primary">C18orf32</name>
</gene>
<evidence type="ECO:0000313" key="5">
    <source>
        <dbReference type="Ensembl" id="ENSECAP00000072046.1"/>
    </source>
</evidence>
<evidence type="ECO:0000313" key="6">
    <source>
        <dbReference type="Proteomes" id="UP000002281"/>
    </source>
</evidence>
<feature type="region of interest" description="Disordered" evidence="4">
    <location>
        <begin position="71"/>
        <end position="104"/>
    </location>
</feature>
<comment type="function">
    <text evidence="1">May activate the NF-kappa-B signaling pathway.</text>
</comment>
<dbReference type="AlphaFoldDB" id="A0A9L0S7D9"/>
<comment type="similarity">
    <text evidence="2">Belongs to the UPF0729 family.</text>
</comment>
<sequence>MPATCSFTLQIAFLYNTLLLLANSFFLQCRNRPFKYLNLVLLWIYKKFLEPYIYPLISPFVSRMWPGKAIRESSDKNKGKGDYKGADVNGLPTKGPTEISDKKD</sequence>
<proteinExistence type="inferred from homology"/>
<reference evidence="5" key="3">
    <citation type="submission" date="2025-09" db="UniProtKB">
        <authorList>
            <consortium name="Ensembl"/>
        </authorList>
    </citation>
    <scope>IDENTIFICATION</scope>
    <source>
        <strain evidence="5">Thoroughbred</strain>
    </source>
</reference>
<keyword evidence="6" id="KW-1185">Reference proteome</keyword>
<evidence type="ECO:0000256" key="2">
    <source>
        <dbReference type="ARBA" id="ARBA00007959"/>
    </source>
</evidence>
<dbReference type="GeneTree" id="ENSGT00390000018741"/>
<dbReference type="GO" id="GO:0005811">
    <property type="term" value="C:lipid droplet"/>
    <property type="evidence" value="ECO:0007669"/>
    <property type="project" value="Ensembl"/>
</dbReference>
<dbReference type="PANTHER" id="PTHR13456">
    <property type="entry name" value="UPF0729 PROTEIN C18ORF32"/>
    <property type="match status" value="1"/>
</dbReference>
<dbReference type="PANTHER" id="PTHR13456:SF0">
    <property type="entry name" value="UPF0729 PROTEIN C18ORF32"/>
    <property type="match status" value="1"/>
</dbReference>
<reference evidence="5 6" key="1">
    <citation type="journal article" date="2009" name="Science">
        <title>Genome sequence, comparative analysis, and population genetics of the domestic horse.</title>
        <authorList>
            <consortium name="Broad Institute Genome Sequencing Platform"/>
            <consortium name="Broad Institute Whole Genome Assembly Team"/>
            <person name="Wade C.M."/>
            <person name="Giulotto E."/>
            <person name="Sigurdsson S."/>
            <person name="Zoli M."/>
            <person name="Gnerre S."/>
            <person name="Imsland F."/>
            <person name="Lear T.L."/>
            <person name="Adelson D.L."/>
            <person name="Bailey E."/>
            <person name="Bellone R.R."/>
            <person name="Bloecker H."/>
            <person name="Distl O."/>
            <person name="Edgar R.C."/>
            <person name="Garber M."/>
            <person name="Leeb T."/>
            <person name="Mauceli E."/>
            <person name="MacLeod J.N."/>
            <person name="Penedo M.C.T."/>
            <person name="Raison J.M."/>
            <person name="Sharpe T."/>
            <person name="Vogel J."/>
            <person name="Andersson L."/>
            <person name="Antczak D.F."/>
            <person name="Biagi T."/>
            <person name="Binns M.M."/>
            <person name="Chowdhary B.P."/>
            <person name="Coleman S.J."/>
            <person name="Della Valle G."/>
            <person name="Fryc S."/>
            <person name="Guerin G."/>
            <person name="Hasegawa T."/>
            <person name="Hill E.W."/>
            <person name="Jurka J."/>
            <person name="Kiialainen A."/>
            <person name="Lindgren G."/>
            <person name="Liu J."/>
            <person name="Magnani E."/>
            <person name="Mickelson J.R."/>
            <person name="Murray J."/>
            <person name="Nergadze S.G."/>
            <person name="Onofrio R."/>
            <person name="Pedroni S."/>
            <person name="Piras M.F."/>
            <person name="Raudsepp T."/>
            <person name="Rocchi M."/>
            <person name="Roeed K.H."/>
            <person name="Ryder O.A."/>
            <person name="Searle S."/>
            <person name="Skow L."/>
            <person name="Swinburne J.E."/>
            <person name="Syvaenen A.C."/>
            <person name="Tozaki T."/>
            <person name="Valberg S.J."/>
            <person name="Vaudin M."/>
            <person name="White J.R."/>
            <person name="Zody M.C."/>
            <person name="Lander E.S."/>
            <person name="Lindblad-Toh K."/>
        </authorList>
    </citation>
    <scope>NUCLEOTIDE SEQUENCE [LARGE SCALE GENOMIC DNA]</scope>
    <source>
        <strain evidence="5 6">Thoroughbred</strain>
    </source>
</reference>
<dbReference type="Pfam" id="PF14975">
    <property type="entry name" value="DUF4512"/>
    <property type="match status" value="1"/>
</dbReference>
<dbReference type="InterPro" id="IPR026776">
    <property type="entry name" value="UPF0729_C18orf32-like"/>
</dbReference>
<dbReference type="Ensembl" id="ENSECAT00000117344.1">
    <property type="protein sequence ID" value="ENSECAP00000072046.1"/>
    <property type="gene ID" value="ENSECAG00000046374.1"/>
</dbReference>
<reference evidence="5" key="2">
    <citation type="submission" date="2025-08" db="UniProtKB">
        <authorList>
            <consortium name="Ensembl"/>
        </authorList>
    </citation>
    <scope>IDENTIFICATION</scope>
    <source>
        <strain evidence="5">Thoroughbred</strain>
    </source>
</reference>